<sequence>MEVKMCSRAKDSCSSVLSNLQCYTEGHVTIPPSTGQHDNTITELNYKESALVQLSVIQFVLSWRYQNGVQNRKQ</sequence>
<gene>
    <name evidence="1" type="ORF">PGIGA_G00115870</name>
</gene>
<evidence type="ECO:0000313" key="1">
    <source>
        <dbReference type="EMBL" id="MCI4389837.1"/>
    </source>
</evidence>
<comment type="caution">
    <text evidence="1">The sequence shown here is derived from an EMBL/GenBank/DDBJ whole genome shotgun (WGS) entry which is preliminary data.</text>
</comment>
<evidence type="ECO:0000313" key="2">
    <source>
        <dbReference type="Proteomes" id="UP000829447"/>
    </source>
</evidence>
<keyword evidence="2" id="KW-1185">Reference proteome</keyword>
<dbReference type="Proteomes" id="UP000829447">
    <property type="component" value="Linkage Group LG20"/>
</dbReference>
<organism evidence="1 2">
    <name type="scientific">Pangasianodon gigas</name>
    <name type="common">Mekong giant catfish</name>
    <name type="synonym">Pangasius gigas</name>
    <dbReference type="NCBI Taxonomy" id="30993"/>
    <lineage>
        <taxon>Eukaryota</taxon>
        <taxon>Metazoa</taxon>
        <taxon>Chordata</taxon>
        <taxon>Craniata</taxon>
        <taxon>Vertebrata</taxon>
        <taxon>Euteleostomi</taxon>
        <taxon>Actinopterygii</taxon>
        <taxon>Neopterygii</taxon>
        <taxon>Teleostei</taxon>
        <taxon>Ostariophysi</taxon>
        <taxon>Siluriformes</taxon>
        <taxon>Pangasiidae</taxon>
        <taxon>Pangasianodon</taxon>
    </lineage>
</organism>
<dbReference type="EMBL" id="CM040473">
    <property type="protein sequence ID" value="MCI4389837.1"/>
    <property type="molecule type" value="Genomic_DNA"/>
</dbReference>
<name>A0ACC5XF88_PANGG</name>
<accession>A0ACC5XF88</accession>
<protein>
    <submittedName>
        <fullName evidence="1">Uncharacterized protein</fullName>
    </submittedName>
</protein>
<proteinExistence type="predicted"/>
<reference evidence="1 2" key="1">
    <citation type="journal article" date="2022" name="bioRxiv">
        <title>An ancient truncated duplication of the anti-Mullerian hormone receptor type 2 gene is a potential conserved master sex determinant in the Pangasiidae catfish family.</title>
        <authorList>
            <person name="Wen M."/>
            <person name="Pan Q."/>
            <person name="Jouanno E."/>
            <person name="Montfort J."/>
            <person name="Zahm M."/>
            <person name="Cabau C."/>
            <person name="Klopp C."/>
            <person name="Iampietro C."/>
            <person name="Roques C."/>
            <person name="Bouchez O."/>
            <person name="Castinel A."/>
            <person name="Donnadieu C."/>
            <person name="Parrinello H."/>
            <person name="Poncet C."/>
            <person name="Belmonte E."/>
            <person name="Gautier V."/>
            <person name="Avarre J.-C."/>
            <person name="Dugue R."/>
            <person name="Gustiano R."/>
            <person name="Ha T.T.T."/>
            <person name="Campet M."/>
            <person name="Sriphairoj K."/>
            <person name="Ribolli J."/>
            <person name="de Almeida F.L."/>
            <person name="Desvignes T."/>
            <person name="Postlethwait J.H."/>
            <person name="Bucao C.F."/>
            <person name="Robinson-Rechavi M."/>
            <person name="Bobe J."/>
            <person name="Herpin A."/>
            <person name="Guiguen Y."/>
        </authorList>
    </citation>
    <scope>NUCLEOTIDE SEQUENCE [LARGE SCALE GENOMIC DNA]</scope>
    <source>
        <strain evidence="1">YG-Dec2019</strain>
    </source>
</reference>